<dbReference type="Proteomes" id="UP000034954">
    <property type="component" value="Unassembled WGS sequence"/>
</dbReference>
<organism evidence="3 4">
    <name type="scientific">Candidatus Brocadia fulgida</name>
    <dbReference type="NCBI Taxonomy" id="380242"/>
    <lineage>
        <taxon>Bacteria</taxon>
        <taxon>Pseudomonadati</taxon>
        <taxon>Planctomycetota</taxon>
        <taxon>Candidatus Brocadiia</taxon>
        <taxon>Candidatus Brocadiales</taxon>
        <taxon>Candidatus Brocadiaceae</taxon>
        <taxon>Candidatus Brocadia</taxon>
    </lineage>
</organism>
<gene>
    <name evidence="3" type="primary">hao_6</name>
    <name evidence="3" type="ORF">BROFUL_02419</name>
</gene>
<evidence type="ECO:0000313" key="3">
    <source>
        <dbReference type="EMBL" id="KKO18873.1"/>
    </source>
</evidence>
<dbReference type="Gene3D" id="1.10.780.10">
    <property type="entry name" value="Hydroxylamine Oxidoreductase, Chain A, domain 1"/>
    <property type="match status" value="1"/>
</dbReference>
<dbReference type="PANTHER" id="PTHR35038:SF6">
    <property type="entry name" value="SURFACE LOCALIZED DECAHEME CYTOCHROME C LIPOPROTEIN"/>
    <property type="match status" value="1"/>
</dbReference>
<proteinExistence type="predicted"/>
<reference evidence="3 4" key="1">
    <citation type="journal article" date="2013" name="BMC Microbiol.">
        <title>Identification of the type II cytochrome c maturation pathway in anammox bacteria by comparative genomics.</title>
        <authorList>
            <person name="Ferousi C."/>
            <person name="Speth D.R."/>
            <person name="Reimann J."/>
            <person name="Op den Camp H.J."/>
            <person name="Allen J.W."/>
            <person name="Keltjens J.T."/>
            <person name="Jetten M.S."/>
        </authorList>
    </citation>
    <scope>NUCLEOTIDE SEQUENCE [LARGE SCALE GENOMIC DNA]</scope>
    <source>
        <strain evidence="3">RU1</strain>
    </source>
</reference>
<dbReference type="EMBL" id="LAQJ01000231">
    <property type="protein sequence ID" value="KKO18873.1"/>
    <property type="molecule type" value="Genomic_DNA"/>
</dbReference>
<dbReference type="AlphaFoldDB" id="A0A0M2US21"/>
<dbReference type="GO" id="GO:0016491">
    <property type="term" value="F:oxidoreductase activity"/>
    <property type="evidence" value="ECO:0007669"/>
    <property type="project" value="TreeGrafter"/>
</dbReference>
<sequence>MMKQQLICVMFFISLFLYFKATLADPERPGRLPSVFHEPSHKNLLCSNDSPPGTLKDWLVSRNAKMSSATAFTLPVLDKQVSGDAVPETVPPILSEQSQVCILCHRNITPGIVEDWLTSRHAKTTPAMALTKPVLERRVSSDTIPENFRSVVVGCFECHGQNASAHKDNFEHFGFRINVIVSPNDCRTCHVVEANQFAMSKKAHALDNLQKNPLYHTMVETGLSAKGSSDGAVISITASENSKAESCYGCHGTEVTVKGMKTISTSLGDIDVPDLANWPNQGVGRINPDGSSGACTACHPRHSFSIEIARKPFTCSQCHLEPDTPAFEVYEESKHGNIFNSKQHEWNWNNVPWRIGKDFQAPTCATCHNSLITTSDGRVVAQRTHDFGSRMWVRLFGLPYSHPQPKSGRTYEVKNKDGLPLPVTLNGEIASEYLISNEEQTRRQNEMKTICRSCHNTDWINGHFAKMDITIAETDKAVLAATQLLQKAWGTGLADPSNPFDEMIEHDWIKQWLYYANSVRFGSAMGGHDYTTFKNGWLELTENLGKMQDFMKTHTISK</sequence>
<name>A0A0M2US21_9BACT</name>
<evidence type="ECO:0000313" key="4">
    <source>
        <dbReference type="Proteomes" id="UP000034954"/>
    </source>
</evidence>
<dbReference type="PATRIC" id="fig|380242.3.peg.3008"/>
<dbReference type="Gene3D" id="1.20.850.10">
    <property type="entry name" value="Hydroxylamine Oxidoreductase, Chain A, domain 2"/>
    <property type="match status" value="1"/>
</dbReference>
<keyword evidence="4" id="KW-1185">Reference proteome</keyword>
<dbReference type="PANTHER" id="PTHR35038">
    <property type="entry name" value="DISSIMILATORY SULFITE REDUCTASE SIRA"/>
    <property type="match status" value="1"/>
</dbReference>
<dbReference type="Pfam" id="PF13435">
    <property type="entry name" value="Cytochrome_C554"/>
    <property type="match status" value="1"/>
</dbReference>
<dbReference type="InterPro" id="IPR051829">
    <property type="entry name" value="Multiheme_Cytochr_ET"/>
</dbReference>
<protein>
    <submittedName>
        <fullName evidence="3">Hydroxylamine oxidoreductase-like protein</fullName>
    </submittedName>
</protein>
<accession>A0A0M2US21</accession>
<keyword evidence="1" id="KW-0732">Signal</keyword>
<dbReference type="SUPFAM" id="SSF48695">
    <property type="entry name" value="Multiheme cytochromes"/>
    <property type="match status" value="1"/>
</dbReference>
<comment type="caution">
    <text evidence="3">The sequence shown here is derived from an EMBL/GenBank/DDBJ whole genome shotgun (WGS) entry which is preliminary data.</text>
</comment>
<dbReference type="InterPro" id="IPR036280">
    <property type="entry name" value="Multihaem_cyt_sf"/>
</dbReference>
<evidence type="ECO:0000259" key="2">
    <source>
        <dbReference type="Pfam" id="PF13435"/>
    </source>
</evidence>
<feature type="domain" description="Cytochrome c-552/4" evidence="2">
    <location>
        <begin position="186"/>
        <end position="263"/>
    </location>
</feature>
<evidence type="ECO:0000256" key="1">
    <source>
        <dbReference type="ARBA" id="ARBA00022729"/>
    </source>
</evidence>
<dbReference type="InterPro" id="IPR023155">
    <property type="entry name" value="Cyt_c-552/4"/>
</dbReference>
<dbReference type="Pfam" id="PF13447">
    <property type="entry name" value="Multi-haem_cyto"/>
    <property type="match status" value="1"/>
</dbReference>